<sequence length="248" mass="26746">MRIETDGRPATAAELFSTYGHFTAMQVRDGAVQGLSNHLDRLDAAHRELFGRELPGERIRDLVRHALAGTADTAGTADASVRVLLRDAERVSVSVAEPNRPPVAPQRLRSVQYLRPFPHLKHLGSFAQLEWARRVRLDGYDDALLTAPDGALAESSIANIGFLRDDGAVVWPDAPHLHGVAMQLVEATTPSTRRVVRRDDVAAFAGAFLVNSIGVVAVASIDDVPLPAPGPLLGGVVERLAAVPWERV</sequence>
<keyword evidence="2" id="KW-0032">Aminotransferase</keyword>
<evidence type="ECO:0000256" key="1">
    <source>
        <dbReference type="SAM" id="Phobius"/>
    </source>
</evidence>
<keyword evidence="1" id="KW-0472">Membrane</keyword>
<dbReference type="InterPro" id="IPR036038">
    <property type="entry name" value="Aminotransferase-like"/>
</dbReference>
<dbReference type="EMBL" id="JBHSFI010000005">
    <property type="protein sequence ID" value="MFC4630201.1"/>
    <property type="molecule type" value="Genomic_DNA"/>
</dbReference>
<protein>
    <submittedName>
        <fullName evidence="2">Aminotransferase class IV</fullName>
    </submittedName>
</protein>
<reference evidence="3" key="1">
    <citation type="journal article" date="2019" name="Int. J. Syst. Evol. Microbiol.">
        <title>The Global Catalogue of Microorganisms (GCM) 10K type strain sequencing project: providing services to taxonomists for standard genome sequencing and annotation.</title>
        <authorList>
            <consortium name="The Broad Institute Genomics Platform"/>
            <consortium name="The Broad Institute Genome Sequencing Center for Infectious Disease"/>
            <person name="Wu L."/>
            <person name="Ma J."/>
        </authorList>
    </citation>
    <scope>NUCLEOTIDE SEQUENCE [LARGE SCALE GENOMIC DNA]</scope>
    <source>
        <strain evidence="3">CCUG 42722</strain>
    </source>
</reference>
<keyword evidence="1" id="KW-0812">Transmembrane</keyword>
<dbReference type="InterPro" id="IPR001544">
    <property type="entry name" value="Aminotrans_IV"/>
</dbReference>
<keyword evidence="3" id="KW-1185">Reference proteome</keyword>
<accession>A0ABV9HKM3</accession>
<evidence type="ECO:0000313" key="2">
    <source>
        <dbReference type="EMBL" id="MFC4630201.1"/>
    </source>
</evidence>
<dbReference type="InterPro" id="IPR043131">
    <property type="entry name" value="BCAT-like_N"/>
</dbReference>
<dbReference type="Gene3D" id="3.30.470.10">
    <property type="match status" value="1"/>
</dbReference>
<gene>
    <name evidence="2" type="ORF">ACFO6V_18280</name>
</gene>
<dbReference type="Proteomes" id="UP001596011">
    <property type="component" value="Unassembled WGS sequence"/>
</dbReference>
<dbReference type="RefSeq" id="WP_377137678.1">
    <property type="nucleotide sequence ID" value="NZ_JBHSFI010000005.1"/>
</dbReference>
<organism evidence="2 3">
    <name type="scientific">Promicromonospora alba</name>
    <dbReference type="NCBI Taxonomy" id="1616110"/>
    <lineage>
        <taxon>Bacteria</taxon>
        <taxon>Bacillati</taxon>
        <taxon>Actinomycetota</taxon>
        <taxon>Actinomycetes</taxon>
        <taxon>Micrococcales</taxon>
        <taxon>Promicromonosporaceae</taxon>
        <taxon>Promicromonospora</taxon>
    </lineage>
</organism>
<dbReference type="Pfam" id="PF01063">
    <property type="entry name" value="Aminotran_4"/>
    <property type="match status" value="1"/>
</dbReference>
<dbReference type="Gene3D" id="3.20.10.10">
    <property type="entry name" value="D-amino Acid Aminotransferase, subunit A, domain 2"/>
    <property type="match status" value="1"/>
</dbReference>
<dbReference type="SUPFAM" id="SSF56752">
    <property type="entry name" value="D-aminoacid aminotransferase-like PLP-dependent enzymes"/>
    <property type="match status" value="1"/>
</dbReference>
<keyword evidence="2" id="KW-0808">Transferase</keyword>
<dbReference type="GO" id="GO:0008483">
    <property type="term" value="F:transaminase activity"/>
    <property type="evidence" value="ECO:0007669"/>
    <property type="project" value="UniProtKB-KW"/>
</dbReference>
<evidence type="ECO:0000313" key="3">
    <source>
        <dbReference type="Proteomes" id="UP001596011"/>
    </source>
</evidence>
<dbReference type="InterPro" id="IPR043132">
    <property type="entry name" value="BCAT-like_C"/>
</dbReference>
<dbReference type="NCBIfam" id="NF006734">
    <property type="entry name" value="PRK09266.1"/>
    <property type="match status" value="1"/>
</dbReference>
<proteinExistence type="predicted"/>
<feature type="transmembrane region" description="Helical" evidence="1">
    <location>
        <begin position="201"/>
        <end position="221"/>
    </location>
</feature>
<keyword evidence="1" id="KW-1133">Transmembrane helix</keyword>
<comment type="caution">
    <text evidence="2">The sequence shown here is derived from an EMBL/GenBank/DDBJ whole genome shotgun (WGS) entry which is preliminary data.</text>
</comment>
<name>A0ABV9HKM3_9MICO</name>